<dbReference type="InterPro" id="IPR010666">
    <property type="entry name" value="Znf_GRF"/>
</dbReference>
<keyword evidence="4 7" id="KW-0863">Zinc-finger</keyword>
<dbReference type="PANTHER" id="PTHR48449:SF1">
    <property type="entry name" value="DUF1985 DOMAIN-CONTAINING PROTEIN"/>
    <property type="match status" value="1"/>
</dbReference>
<evidence type="ECO:0000256" key="10">
    <source>
        <dbReference type="SAM" id="Phobius"/>
    </source>
</evidence>
<gene>
    <name evidence="13" type="ORF">Bca52824_027533</name>
</gene>
<dbReference type="OrthoDB" id="1114153at2759"/>
<evidence type="ECO:0000256" key="9">
    <source>
        <dbReference type="SAM" id="MobiDB-lite"/>
    </source>
</evidence>
<organism evidence="13 14">
    <name type="scientific">Brassica carinata</name>
    <name type="common">Ethiopian mustard</name>
    <name type="synonym">Abyssinian cabbage</name>
    <dbReference type="NCBI Taxonomy" id="52824"/>
    <lineage>
        <taxon>Eukaryota</taxon>
        <taxon>Viridiplantae</taxon>
        <taxon>Streptophyta</taxon>
        <taxon>Embryophyta</taxon>
        <taxon>Tracheophyta</taxon>
        <taxon>Spermatophyta</taxon>
        <taxon>Magnoliopsida</taxon>
        <taxon>eudicotyledons</taxon>
        <taxon>Gunneridae</taxon>
        <taxon>Pentapetalae</taxon>
        <taxon>rosids</taxon>
        <taxon>malvids</taxon>
        <taxon>Brassicales</taxon>
        <taxon>Brassicaceae</taxon>
        <taxon>Brassiceae</taxon>
        <taxon>Brassica</taxon>
    </lineage>
</organism>
<protein>
    <recommendedName>
        <fullName evidence="15">Ubiquitin-like protease family profile domain-containing protein</fullName>
    </recommendedName>
</protein>
<name>A0A8X7VAP4_BRACI</name>
<evidence type="ECO:0000256" key="7">
    <source>
        <dbReference type="PROSITE-ProRule" id="PRU01343"/>
    </source>
</evidence>
<dbReference type="GO" id="GO:0008270">
    <property type="term" value="F:zinc ion binding"/>
    <property type="evidence" value="ECO:0007669"/>
    <property type="project" value="UniProtKB-KW"/>
</dbReference>
<feature type="region of interest" description="Disordered" evidence="9">
    <location>
        <begin position="339"/>
        <end position="363"/>
    </location>
</feature>
<dbReference type="GO" id="GO:0008234">
    <property type="term" value="F:cysteine-type peptidase activity"/>
    <property type="evidence" value="ECO:0007669"/>
    <property type="project" value="InterPro"/>
</dbReference>
<feature type="coiled-coil region" evidence="8">
    <location>
        <begin position="378"/>
        <end position="405"/>
    </location>
</feature>
<keyword evidence="6" id="KW-0862">Zinc</keyword>
<dbReference type="EMBL" id="JAAMPC010000006">
    <property type="protein sequence ID" value="KAG2307785.1"/>
    <property type="molecule type" value="Genomic_DNA"/>
</dbReference>
<reference evidence="13 14" key="1">
    <citation type="submission" date="2020-02" db="EMBL/GenBank/DDBJ databases">
        <authorList>
            <person name="Ma Q."/>
            <person name="Huang Y."/>
            <person name="Song X."/>
            <person name="Pei D."/>
        </authorList>
    </citation>
    <scope>NUCLEOTIDE SEQUENCE [LARGE SCALE GENOMIC DNA]</scope>
    <source>
        <strain evidence="13">Sxm20200214</strain>
        <tissue evidence="13">Leaf</tissue>
    </source>
</reference>
<evidence type="ECO:0000256" key="3">
    <source>
        <dbReference type="ARBA" id="ARBA00022723"/>
    </source>
</evidence>
<dbReference type="InterPro" id="IPR015410">
    <property type="entry name" value="DUF1985"/>
</dbReference>
<evidence type="ECO:0000313" key="14">
    <source>
        <dbReference type="Proteomes" id="UP000886595"/>
    </source>
</evidence>
<dbReference type="InterPro" id="IPR038765">
    <property type="entry name" value="Papain-like_cys_pep_sf"/>
</dbReference>
<dbReference type="Proteomes" id="UP000886595">
    <property type="component" value="Unassembled WGS sequence"/>
</dbReference>
<evidence type="ECO:0000256" key="1">
    <source>
        <dbReference type="ARBA" id="ARBA00005234"/>
    </source>
</evidence>
<feature type="domain" description="Ubiquitin-like protease family profile" evidence="11">
    <location>
        <begin position="672"/>
        <end position="863"/>
    </location>
</feature>
<feature type="domain" description="GRF-type" evidence="12">
    <location>
        <begin position="920"/>
        <end position="963"/>
    </location>
</feature>
<evidence type="ECO:0000256" key="8">
    <source>
        <dbReference type="SAM" id="Coils"/>
    </source>
</evidence>
<proteinExistence type="inferred from homology"/>
<evidence type="ECO:0000256" key="6">
    <source>
        <dbReference type="ARBA" id="ARBA00022833"/>
    </source>
</evidence>
<keyword evidence="5" id="KW-0378">Hydrolase</keyword>
<keyword evidence="3" id="KW-0479">Metal-binding</keyword>
<comment type="caution">
    <text evidence="13">The sequence shown here is derived from an EMBL/GenBank/DDBJ whole genome shotgun (WGS) entry which is preliminary data.</text>
</comment>
<dbReference type="SUPFAM" id="SSF54001">
    <property type="entry name" value="Cysteine proteinases"/>
    <property type="match status" value="1"/>
</dbReference>
<feature type="region of interest" description="Disordered" evidence="9">
    <location>
        <begin position="1"/>
        <end position="31"/>
    </location>
</feature>
<keyword evidence="10" id="KW-0472">Membrane</keyword>
<dbReference type="GO" id="GO:0006508">
    <property type="term" value="P:proteolysis"/>
    <property type="evidence" value="ECO:0007669"/>
    <property type="project" value="UniProtKB-KW"/>
</dbReference>
<evidence type="ECO:0008006" key="15">
    <source>
        <dbReference type="Google" id="ProtNLM"/>
    </source>
</evidence>
<comment type="similarity">
    <text evidence="1">Belongs to the peptidase C48 family.</text>
</comment>
<keyword evidence="14" id="KW-1185">Reference proteome</keyword>
<feature type="compositionally biased region" description="Basic residues" evidence="9">
    <location>
        <begin position="1"/>
        <end position="10"/>
    </location>
</feature>
<evidence type="ECO:0000256" key="5">
    <source>
        <dbReference type="ARBA" id="ARBA00022801"/>
    </source>
</evidence>
<dbReference type="InterPro" id="IPR003653">
    <property type="entry name" value="Peptidase_C48_C"/>
</dbReference>
<keyword evidence="8" id="KW-0175">Coiled coil</keyword>
<dbReference type="Gene3D" id="3.40.395.10">
    <property type="entry name" value="Adenoviral Proteinase, Chain A"/>
    <property type="match status" value="1"/>
</dbReference>
<evidence type="ECO:0000256" key="2">
    <source>
        <dbReference type="ARBA" id="ARBA00022670"/>
    </source>
</evidence>
<feature type="transmembrane region" description="Helical" evidence="10">
    <location>
        <begin position="1044"/>
        <end position="1062"/>
    </location>
</feature>
<keyword evidence="2" id="KW-0645">Protease</keyword>
<dbReference type="AlphaFoldDB" id="A0A8X7VAP4"/>
<sequence length="1066" mass="120970">MRKPKTKKKVSIADAETLHKNNTGGTSLEDTRLPPRLFATDRFPTKGLNIYSSPDLLPFIRNVLRDTPEFETIRGSCFGKLFDLPARQCPSVFGGNPLRYGLEEFGTVTGLPCGSFPTRYKPNTGKKIVAGKDSVWKRLFGKKKSVTIADCCRMLEIDENMSSWKKIRLALLIIVDGVLIAHKQVPRPTPRYVRMSFHKTITCMKPPNFVPNKCEDPVSTLVKKLKQRTFRLQGFPLTLQLVAFRAIPQLLAYIPAPQNNLTLLDLQDGQLPKHPSINARDIRRVEFSQDLEVTPIISIERQDDIIYLEQLVADQHSFTKQMWHGGVTSEPLIKKPKSRVKKKPATIKRSLKTRQPSGRKQRRISSYFTRSNTTSFKNVQLTEIVIKLTTQVKQLRREIKRRKKRSHASSYLQEYGIMETDDLPQRLSPIISQYEAQLHRHPTDSPLPNNPVSKPFVHTQRTIVHPPPSSPMRPLTDYDTDGYDEPPVTPVTVQPNWDERKSVVYDKSEHPNSPEINHVLLHGVRIYDPIDPDPPIFDLSIPPHTHTRSPLQLSPQPLIQLTSPNKSNDSLSGFAVHASTVNAFTATASSNTPPKLATKEQLTDGVVDLTATKDMEKHIPTAEERNLAQELSRSPLIPAQDVISPLPKLEWDLFYGTISAIPNVYHTTPSSFEFSNKLLLDLAKPKHWTTTHVMEILVHMVAGRHFMHLLKEKSAFNSPIIVSYIEDSWTDFARCRKRSTFVWDQRLVDIVLEPGKKWMDDIHTIYTPMLWNKSHWVGLAINLDMGLLEILDPLPALHADSRVDKFMQPLVTVLPYIVRKVAMCELTQFTGLKKFIWTRIPDLYINTRTGDCGPVSMKFLEMHALGDPAPSMGGITDKNVDDFRKHYALDIYKTIVMPASSSSSSRSNSRRTTIGIPTCCWCGSKITTFAAQTKENLYRRFYRCEIGVKNQSEHHLFKWIDEAIIDEVNLVDSKHCQLEADVQVFKNSITQRLQQHVKHVDEALVDMRKIIHDQAASIAELKQDSMNDSGLEPLFRETTATNPVLNIAAAALALGTLAWLYVKLST</sequence>
<dbReference type="Pfam" id="PF09331">
    <property type="entry name" value="DUF1985"/>
    <property type="match status" value="1"/>
</dbReference>
<evidence type="ECO:0000256" key="4">
    <source>
        <dbReference type="ARBA" id="ARBA00022771"/>
    </source>
</evidence>
<dbReference type="PROSITE" id="PS51999">
    <property type="entry name" value="ZF_GRF"/>
    <property type="match status" value="1"/>
</dbReference>
<keyword evidence="10" id="KW-1133">Transmembrane helix</keyword>
<evidence type="ECO:0000313" key="13">
    <source>
        <dbReference type="EMBL" id="KAG2307785.1"/>
    </source>
</evidence>
<dbReference type="PANTHER" id="PTHR48449">
    <property type="entry name" value="DUF1985 DOMAIN-CONTAINING PROTEIN"/>
    <property type="match status" value="1"/>
</dbReference>
<evidence type="ECO:0000259" key="12">
    <source>
        <dbReference type="PROSITE" id="PS51999"/>
    </source>
</evidence>
<keyword evidence="10" id="KW-0812">Transmembrane</keyword>
<dbReference type="PROSITE" id="PS50600">
    <property type="entry name" value="ULP_PROTEASE"/>
    <property type="match status" value="1"/>
</dbReference>
<dbReference type="Pfam" id="PF02902">
    <property type="entry name" value="Peptidase_C48"/>
    <property type="match status" value="1"/>
</dbReference>
<evidence type="ECO:0000259" key="11">
    <source>
        <dbReference type="PROSITE" id="PS50600"/>
    </source>
</evidence>
<accession>A0A8X7VAP4</accession>